<accession>W3XPK7</accession>
<evidence type="ECO:0000256" key="12">
    <source>
        <dbReference type="PIRSR" id="PIRSR602401-1"/>
    </source>
</evidence>
<evidence type="ECO:0000256" key="4">
    <source>
        <dbReference type="ARBA" id="ARBA00022617"/>
    </source>
</evidence>
<name>W3XPK7_PESFW</name>
<dbReference type="RefSeq" id="XP_007828495.1">
    <property type="nucleotide sequence ID" value="XM_007830304.1"/>
</dbReference>
<keyword evidence="9 12" id="KW-0408">Iron</keyword>
<evidence type="ECO:0000256" key="5">
    <source>
        <dbReference type="ARBA" id="ARBA00022692"/>
    </source>
</evidence>
<dbReference type="Pfam" id="PF00067">
    <property type="entry name" value="p450"/>
    <property type="match status" value="1"/>
</dbReference>
<dbReference type="GO" id="GO:0005506">
    <property type="term" value="F:iron ion binding"/>
    <property type="evidence" value="ECO:0007669"/>
    <property type="project" value="InterPro"/>
</dbReference>
<dbReference type="InterPro" id="IPR036396">
    <property type="entry name" value="Cyt_P450_sf"/>
</dbReference>
<evidence type="ECO:0000256" key="14">
    <source>
        <dbReference type="SAM" id="Phobius"/>
    </source>
</evidence>
<evidence type="ECO:0000256" key="11">
    <source>
        <dbReference type="ARBA" id="ARBA00023136"/>
    </source>
</evidence>
<evidence type="ECO:0008006" key="17">
    <source>
        <dbReference type="Google" id="ProtNLM"/>
    </source>
</evidence>
<evidence type="ECO:0000313" key="15">
    <source>
        <dbReference type="EMBL" id="ETS87895.1"/>
    </source>
</evidence>
<feature type="transmembrane region" description="Helical" evidence="14">
    <location>
        <begin position="6"/>
        <end position="25"/>
    </location>
</feature>
<dbReference type="GO" id="GO:0016705">
    <property type="term" value="F:oxidoreductase activity, acting on paired donors, with incorporation or reduction of molecular oxygen"/>
    <property type="evidence" value="ECO:0007669"/>
    <property type="project" value="InterPro"/>
</dbReference>
<dbReference type="HOGENOM" id="CLU_001570_14_11_1"/>
<dbReference type="GO" id="GO:0016020">
    <property type="term" value="C:membrane"/>
    <property type="evidence" value="ECO:0007669"/>
    <property type="project" value="UniProtKB-SubCell"/>
</dbReference>
<keyword evidence="10 13" id="KW-0503">Monooxygenase</keyword>
<dbReference type="Gene3D" id="1.10.630.10">
    <property type="entry name" value="Cytochrome P450"/>
    <property type="match status" value="1"/>
</dbReference>
<evidence type="ECO:0000256" key="6">
    <source>
        <dbReference type="ARBA" id="ARBA00022723"/>
    </source>
</evidence>
<keyword evidence="5 14" id="KW-0812">Transmembrane</keyword>
<comment type="cofactor">
    <cofactor evidence="1 12">
        <name>heme</name>
        <dbReference type="ChEBI" id="CHEBI:30413"/>
    </cofactor>
</comment>
<protein>
    <recommendedName>
        <fullName evidence="17">Isotrichodermin C-15 hydroxylase</fullName>
    </recommendedName>
</protein>
<evidence type="ECO:0000256" key="2">
    <source>
        <dbReference type="ARBA" id="ARBA00004370"/>
    </source>
</evidence>
<dbReference type="InParanoid" id="W3XPK7"/>
<dbReference type="PRINTS" id="PR00463">
    <property type="entry name" value="EP450I"/>
</dbReference>
<dbReference type="OrthoDB" id="1470350at2759"/>
<evidence type="ECO:0000313" key="16">
    <source>
        <dbReference type="Proteomes" id="UP000030651"/>
    </source>
</evidence>
<evidence type="ECO:0000256" key="1">
    <source>
        <dbReference type="ARBA" id="ARBA00001971"/>
    </source>
</evidence>
<gene>
    <name evidence="15" type="ORF">PFICI_01723</name>
</gene>
<dbReference type="SUPFAM" id="SSF48264">
    <property type="entry name" value="Cytochrome P450"/>
    <property type="match status" value="1"/>
</dbReference>
<evidence type="ECO:0000256" key="3">
    <source>
        <dbReference type="ARBA" id="ARBA00010617"/>
    </source>
</evidence>
<dbReference type="PROSITE" id="PS00086">
    <property type="entry name" value="CYTOCHROME_P450"/>
    <property type="match status" value="1"/>
</dbReference>
<dbReference type="PANTHER" id="PTHR24305:SF210">
    <property type="entry name" value="CYTOCHROME P450 MONOOXYGENASE ASQL-RELATED"/>
    <property type="match status" value="1"/>
</dbReference>
<keyword evidence="4 12" id="KW-0349">Heme</keyword>
<dbReference type="Proteomes" id="UP000030651">
    <property type="component" value="Unassembled WGS sequence"/>
</dbReference>
<comment type="subcellular location">
    <subcellularLocation>
        <location evidence="2">Membrane</location>
    </subcellularLocation>
</comment>
<proteinExistence type="inferred from homology"/>
<dbReference type="CDD" id="cd11058">
    <property type="entry name" value="CYP60B-like"/>
    <property type="match status" value="1"/>
</dbReference>
<dbReference type="InterPro" id="IPR017972">
    <property type="entry name" value="Cyt_P450_CS"/>
</dbReference>
<keyword evidence="11 14" id="KW-0472">Membrane</keyword>
<dbReference type="GeneID" id="19266736"/>
<evidence type="ECO:0000256" key="8">
    <source>
        <dbReference type="ARBA" id="ARBA00023002"/>
    </source>
</evidence>
<reference evidence="16" key="1">
    <citation type="journal article" date="2015" name="BMC Genomics">
        <title>Genomic and transcriptomic analysis of the endophytic fungus Pestalotiopsis fici reveals its lifestyle and high potential for synthesis of natural products.</title>
        <authorList>
            <person name="Wang X."/>
            <person name="Zhang X."/>
            <person name="Liu L."/>
            <person name="Xiang M."/>
            <person name="Wang W."/>
            <person name="Sun X."/>
            <person name="Che Y."/>
            <person name="Guo L."/>
            <person name="Liu G."/>
            <person name="Guo L."/>
            <person name="Wang C."/>
            <person name="Yin W.B."/>
            <person name="Stadler M."/>
            <person name="Zhang X."/>
            <person name="Liu X."/>
        </authorList>
    </citation>
    <scope>NUCLEOTIDE SEQUENCE [LARGE SCALE GENOMIC DNA]</scope>
    <source>
        <strain evidence="16">W106-1 / CGMCC3.15140</strain>
    </source>
</reference>
<dbReference type="EMBL" id="KI912109">
    <property type="protein sequence ID" value="ETS87895.1"/>
    <property type="molecule type" value="Genomic_DNA"/>
</dbReference>
<dbReference type="KEGG" id="pfy:PFICI_01723"/>
<comment type="similarity">
    <text evidence="3 13">Belongs to the cytochrome P450 family.</text>
</comment>
<dbReference type="AlphaFoldDB" id="W3XPK7"/>
<keyword evidence="16" id="KW-1185">Reference proteome</keyword>
<keyword evidence="6 12" id="KW-0479">Metal-binding</keyword>
<organism evidence="15 16">
    <name type="scientific">Pestalotiopsis fici (strain W106-1 / CGMCC3.15140)</name>
    <dbReference type="NCBI Taxonomy" id="1229662"/>
    <lineage>
        <taxon>Eukaryota</taxon>
        <taxon>Fungi</taxon>
        <taxon>Dikarya</taxon>
        <taxon>Ascomycota</taxon>
        <taxon>Pezizomycotina</taxon>
        <taxon>Sordariomycetes</taxon>
        <taxon>Xylariomycetidae</taxon>
        <taxon>Amphisphaeriales</taxon>
        <taxon>Sporocadaceae</taxon>
        <taxon>Pestalotiopsis</taxon>
    </lineage>
</organism>
<dbReference type="InterPro" id="IPR050121">
    <property type="entry name" value="Cytochrome_P450_monoxygenase"/>
</dbReference>
<evidence type="ECO:0000256" key="13">
    <source>
        <dbReference type="RuleBase" id="RU000461"/>
    </source>
</evidence>
<sequence>MLSSQFPHYTTAVVAIFTLVCIWLLKCIYNIYYHPLAAFPGPKWACASDWYYARWYTSGNWPFLVRDLHQKYGDVLRIGPNELSFNTPTALKDIYSHATKGRRPFLKSDFYDFAHGRPDIVAVRDPVEHSIQRRQLAHAFSTKSLRGQEGIIQGYLDHFVDQMGKLSSENGGIEIGEAFNWLTFDIIGDLAFGESFGDVASGKTHFWVEVIMSSFFVITLANIRKRIPASVLALPFLIPMSFLSNVKKHQKLTLEKTRKRVALGDMGRDDFFSHLLKNQGGKLDEQYLSNQANVLIVAGSETTATFLGAVTYFLLKSPETLAKLQHEVRTEFSTYDQINGDTATSLPYLEAVIEEGLRLFPPAAIGLPRECPGAHIDGHWVPEGAIVSTNPFSLTRDPRYWSRPNDFVPERWIGEGLAGDNRAASQPFSIGPRACLGINLAKVEARLTLAKLAWKYDWELLNKEVDLLKESKLFTLWQKPDVRVKFTVTGGLA</sequence>
<dbReference type="OMA" id="DCELINK"/>
<keyword evidence="7 14" id="KW-1133">Transmembrane helix</keyword>
<dbReference type="FunFam" id="1.10.630.10:FF:000158">
    <property type="entry name" value="Cytochrome P450, putative (Eurofung)"/>
    <property type="match status" value="1"/>
</dbReference>
<dbReference type="GO" id="GO:0020037">
    <property type="term" value="F:heme binding"/>
    <property type="evidence" value="ECO:0007669"/>
    <property type="project" value="InterPro"/>
</dbReference>
<dbReference type="PRINTS" id="PR00385">
    <property type="entry name" value="P450"/>
</dbReference>
<dbReference type="InterPro" id="IPR001128">
    <property type="entry name" value="Cyt_P450"/>
</dbReference>
<evidence type="ECO:0000256" key="7">
    <source>
        <dbReference type="ARBA" id="ARBA00022989"/>
    </source>
</evidence>
<dbReference type="InterPro" id="IPR002401">
    <property type="entry name" value="Cyt_P450_E_grp-I"/>
</dbReference>
<dbReference type="GO" id="GO:0004497">
    <property type="term" value="F:monooxygenase activity"/>
    <property type="evidence" value="ECO:0007669"/>
    <property type="project" value="UniProtKB-KW"/>
</dbReference>
<feature type="binding site" description="axial binding residue" evidence="12">
    <location>
        <position position="435"/>
    </location>
    <ligand>
        <name>heme</name>
        <dbReference type="ChEBI" id="CHEBI:30413"/>
    </ligand>
    <ligandPart>
        <name>Fe</name>
        <dbReference type="ChEBI" id="CHEBI:18248"/>
    </ligandPart>
</feature>
<keyword evidence="8 13" id="KW-0560">Oxidoreductase</keyword>
<evidence type="ECO:0000256" key="9">
    <source>
        <dbReference type="ARBA" id="ARBA00023004"/>
    </source>
</evidence>
<dbReference type="eggNOG" id="KOG0158">
    <property type="taxonomic scope" value="Eukaryota"/>
</dbReference>
<dbReference type="PANTHER" id="PTHR24305">
    <property type="entry name" value="CYTOCHROME P450"/>
    <property type="match status" value="1"/>
</dbReference>
<evidence type="ECO:0000256" key="10">
    <source>
        <dbReference type="ARBA" id="ARBA00023033"/>
    </source>
</evidence>